<gene>
    <name evidence="1" type="ORF">DL89DRAFT_265599</name>
</gene>
<comment type="caution">
    <text evidence="1">The sequence shown here is derived from an EMBL/GenBank/DDBJ whole genome shotgun (WGS) entry which is preliminary data.</text>
</comment>
<name>A0A1Y1WEE5_9FUNG</name>
<dbReference type="AlphaFoldDB" id="A0A1Y1WEE5"/>
<evidence type="ECO:0000313" key="1">
    <source>
        <dbReference type="EMBL" id="ORX71887.1"/>
    </source>
</evidence>
<keyword evidence="2" id="KW-1185">Reference proteome</keyword>
<evidence type="ECO:0000313" key="2">
    <source>
        <dbReference type="Proteomes" id="UP000193922"/>
    </source>
</evidence>
<sequence>MSTISLTINSLAGGSIIENILKQLVAMYPLCHDQAVDSYLELFKLATICHQWMECLKKPMCRTAFVVCKGRMDQYLPGAIATRYKWVTNIGFIASAGMSRETTSLLIDNGSQGWNASFTQALEEFQFSASSWDSIKTLHIGAIGRTPHDDALACLAQNLSALTRITCDKARFIYVLLAHLSTPAARNVPVACLRTLCIAGQIDKAMWSAFQHPAGKPIVFPDFAECNLHLPKLQRLCAYNALDHFRDFYKPFLDMPLCCLQVSERTHNLPYIQPVLIQSVYTLERTDTGLSNSFLTIASPVRSAVLVSLESLQLGLRDIPYHDIDCLLMQLPRLWYLHINVHNWDYPSADTAQSTSPISTTLQHLKITINCLCWLRQLIIRTPSLLKLDLPVEYSNEFVQFVEREGKNIYIWRPVVPRYGHLLQSRSDALANATSSHSSIIQRYVPAIVRSWFSLG</sequence>
<accession>A0A1Y1WEE5</accession>
<reference evidence="1 2" key="1">
    <citation type="submission" date="2016-07" db="EMBL/GenBank/DDBJ databases">
        <title>Pervasive Adenine N6-methylation of Active Genes in Fungi.</title>
        <authorList>
            <consortium name="DOE Joint Genome Institute"/>
            <person name="Mondo S.J."/>
            <person name="Dannebaum R.O."/>
            <person name="Kuo R.C."/>
            <person name="Labutti K."/>
            <person name="Haridas S."/>
            <person name="Kuo A."/>
            <person name="Salamov A."/>
            <person name="Ahrendt S.R."/>
            <person name="Lipzen A."/>
            <person name="Sullivan W."/>
            <person name="Andreopoulos W.B."/>
            <person name="Clum A."/>
            <person name="Lindquist E."/>
            <person name="Daum C."/>
            <person name="Ramamoorthy G.K."/>
            <person name="Gryganskyi A."/>
            <person name="Culley D."/>
            <person name="Magnuson J.K."/>
            <person name="James T.Y."/>
            <person name="O'Malley M.A."/>
            <person name="Stajich J.E."/>
            <person name="Spatafora J.W."/>
            <person name="Visel A."/>
            <person name="Grigoriev I.V."/>
        </authorList>
    </citation>
    <scope>NUCLEOTIDE SEQUENCE [LARGE SCALE GENOMIC DNA]</scope>
    <source>
        <strain evidence="1 2">ATCC 12442</strain>
    </source>
</reference>
<protein>
    <recommendedName>
        <fullName evidence="3">F-box domain-containing protein</fullName>
    </recommendedName>
</protein>
<dbReference type="Proteomes" id="UP000193922">
    <property type="component" value="Unassembled WGS sequence"/>
</dbReference>
<dbReference type="EMBL" id="MCFD01000003">
    <property type="protein sequence ID" value="ORX71887.1"/>
    <property type="molecule type" value="Genomic_DNA"/>
</dbReference>
<dbReference type="RefSeq" id="XP_040745311.1">
    <property type="nucleotide sequence ID" value="XM_040886739.1"/>
</dbReference>
<proteinExistence type="predicted"/>
<organism evidence="1 2">
    <name type="scientific">Linderina pennispora</name>
    <dbReference type="NCBI Taxonomy" id="61395"/>
    <lineage>
        <taxon>Eukaryota</taxon>
        <taxon>Fungi</taxon>
        <taxon>Fungi incertae sedis</taxon>
        <taxon>Zoopagomycota</taxon>
        <taxon>Kickxellomycotina</taxon>
        <taxon>Kickxellomycetes</taxon>
        <taxon>Kickxellales</taxon>
        <taxon>Kickxellaceae</taxon>
        <taxon>Linderina</taxon>
    </lineage>
</organism>
<evidence type="ECO:0008006" key="3">
    <source>
        <dbReference type="Google" id="ProtNLM"/>
    </source>
</evidence>
<dbReference type="GeneID" id="63803387"/>